<dbReference type="Pfam" id="PF00589">
    <property type="entry name" value="Phage_integrase"/>
    <property type="match status" value="1"/>
</dbReference>
<dbReference type="EMBL" id="JACCEW010000001">
    <property type="protein sequence ID" value="NYT36339.1"/>
    <property type="molecule type" value="Genomic_DNA"/>
</dbReference>
<gene>
    <name evidence="3" type="ORF">H0A68_05600</name>
</gene>
<feature type="domain" description="Tyr recombinase" evidence="2">
    <location>
        <begin position="7"/>
        <end position="62"/>
    </location>
</feature>
<dbReference type="Gene3D" id="1.10.443.10">
    <property type="entry name" value="Intergrase catalytic core"/>
    <property type="match status" value="1"/>
</dbReference>
<sequence length="75" mass="8655">MRFPWEIKRAAETVKLTQRKTSHTVAIRLPPHLWELGYGTNTIQEPLGHGDVSITMIYLHVLNRCRTGIVSPMMR</sequence>
<dbReference type="InterPro" id="IPR011010">
    <property type="entry name" value="DNA_brk_join_enz"/>
</dbReference>
<accession>A0A853F8R2</accession>
<dbReference type="OrthoDB" id="9801717at2"/>
<keyword evidence="4" id="KW-1185">Reference proteome</keyword>
<dbReference type="GO" id="GO:0006310">
    <property type="term" value="P:DNA recombination"/>
    <property type="evidence" value="ECO:0007669"/>
    <property type="project" value="UniProtKB-KW"/>
</dbReference>
<proteinExistence type="predicted"/>
<evidence type="ECO:0000259" key="2">
    <source>
        <dbReference type="Pfam" id="PF00589"/>
    </source>
</evidence>
<organism evidence="3 4">
    <name type="scientific">Allopusillimonas soli</name>
    <dbReference type="NCBI Taxonomy" id="659016"/>
    <lineage>
        <taxon>Bacteria</taxon>
        <taxon>Pseudomonadati</taxon>
        <taxon>Pseudomonadota</taxon>
        <taxon>Betaproteobacteria</taxon>
        <taxon>Burkholderiales</taxon>
        <taxon>Alcaligenaceae</taxon>
        <taxon>Allopusillimonas</taxon>
    </lineage>
</organism>
<evidence type="ECO:0000256" key="1">
    <source>
        <dbReference type="ARBA" id="ARBA00023172"/>
    </source>
</evidence>
<name>A0A853F8R2_9BURK</name>
<dbReference type="SUPFAM" id="SSF56349">
    <property type="entry name" value="DNA breaking-rejoining enzymes"/>
    <property type="match status" value="1"/>
</dbReference>
<comment type="caution">
    <text evidence="3">The sequence shown here is derived from an EMBL/GenBank/DDBJ whole genome shotgun (WGS) entry which is preliminary data.</text>
</comment>
<dbReference type="InterPro" id="IPR002104">
    <property type="entry name" value="Integrase_catalytic"/>
</dbReference>
<keyword evidence="1" id="KW-0233">DNA recombination</keyword>
<evidence type="ECO:0000313" key="3">
    <source>
        <dbReference type="EMBL" id="NYT36339.1"/>
    </source>
</evidence>
<dbReference type="AlphaFoldDB" id="A0A853F8R2"/>
<evidence type="ECO:0000313" key="4">
    <source>
        <dbReference type="Proteomes" id="UP000580517"/>
    </source>
</evidence>
<reference evidence="3 4" key="1">
    <citation type="submission" date="2020-07" db="EMBL/GenBank/DDBJ databases">
        <title>Taxonomic revisions and descriptions of new bacterial species based on genomic comparisons in the high-G+C-content subgroup of the family Alcaligenaceae.</title>
        <authorList>
            <person name="Szabo A."/>
            <person name="Felfoldi T."/>
        </authorList>
    </citation>
    <scope>NUCLEOTIDE SEQUENCE [LARGE SCALE GENOMIC DNA]</scope>
    <source>
        <strain evidence="3 4">DSM 25264</strain>
    </source>
</reference>
<dbReference type="Proteomes" id="UP000580517">
    <property type="component" value="Unassembled WGS sequence"/>
</dbReference>
<dbReference type="GO" id="GO:0015074">
    <property type="term" value="P:DNA integration"/>
    <property type="evidence" value="ECO:0007669"/>
    <property type="project" value="InterPro"/>
</dbReference>
<dbReference type="InterPro" id="IPR013762">
    <property type="entry name" value="Integrase-like_cat_sf"/>
</dbReference>
<protein>
    <submittedName>
        <fullName evidence="3">Tyrosine-type recombinase/integrase</fullName>
    </submittedName>
</protein>
<dbReference type="GO" id="GO:0003677">
    <property type="term" value="F:DNA binding"/>
    <property type="evidence" value="ECO:0007669"/>
    <property type="project" value="InterPro"/>
</dbReference>